<dbReference type="Pfam" id="PF11848">
    <property type="entry name" value="DUF3368"/>
    <property type="match status" value="1"/>
</dbReference>
<accession>A0A2W4QR36</accession>
<dbReference type="EMBL" id="QJPH01000418">
    <property type="protein sequence ID" value="PZN74611.1"/>
    <property type="molecule type" value="Genomic_DNA"/>
</dbReference>
<organism evidence="1 2">
    <name type="scientific">Candidatus Methylumidiphilus alinenensis</name>
    <dbReference type="NCBI Taxonomy" id="2202197"/>
    <lineage>
        <taxon>Bacteria</taxon>
        <taxon>Pseudomonadati</taxon>
        <taxon>Pseudomonadota</taxon>
        <taxon>Gammaproteobacteria</taxon>
        <taxon>Methylococcales</taxon>
        <taxon>Candidatus Methylumidiphilus</taxon>
    </lineage>
</organism>
<gene>
    <name evidence="1" type="ORF">DM484_20835</name>
</gene>
<dbReference type="AlphaFoldDB" id="A0A2W4QR36"/>
<proteinExistence type="predicted"/>
<sequence>MIVINSSPAINLTAVLGGLDLLVDLYGPVIVPLEVFQELEAGASKDSTALRLRETHGIEIREQLIEIPLLLGNLLDLGEAAVIQTALEEGISTVILDDLKGRRSARLAGLEIIGSLGVLVQVKRVGRLVSVAEAIERLKARGTWMDRNVVERALQLAGEATEK</sequence>
<dbReference type="PANTHER" id="PTHR39550">
    <property type="entry name" value="SLL0658 PROTEIN"/>
    <property type="match status" value="1"/>
</dbReference>
<protein>
    <submittedName>
        <fullName evidence="1">DUF3368 domain-containing protein</fullName>
    </submittedName>
</protein>
<dbReference type="InterPro" id="IPR021799">
    <property type="entry name" value="PIN-like_prokaryotic"/>
</dbReference>
<comment type="caution">
    <text evidence="1">The sequence shown here is derived from an EMBL/GenBank/DDBJ whole genome shotgun (WGS) entry which is preliminary data.</text>
</comment>
<name>A0A2W4QR36_9GAMM</name>
<evidence type="ECO:0000313" key="2">
    <source>
        <dbReference type="Proteomes" id="UP000249396"/>
    </source>
</evidence>
<evidence type="ECO:0000313" key="1">
    <source>
        <dbReference type="EMBL" id="PZN74611.1"/>
    </source>
</evidence>
<dbReference type="PANTHER" id="PTHR39550:SF1">
    <property type="entry name" value="SLL0658 PROTEIN"/>
    <property type="match status" value="1"/>
</dbReference>
<dbReference type="Proteomes" id="UP000249396">
    <property type="component" value="Unassembled WGS sequence"/>
</dbReference>
<reference evidence="1 2" key="1">
    <citation type="journal article" date="2018" name="Aquat. Microb. Ecol.">
        <title>Gammaproteobacterial methanotrophs dominate.</title>
        <authorList>
            <person name="Rissanen A.J."/>
            <person name="Saarenheimo J."/>
            <person name="Tiirola M."/>
            <person name="Peura S."/>
            <person name="Aalto S.L."/>
            <person name="Karvinen A."/>
            <person name="Nykanen H."/>
        </authorList>
    </citation>
    <scope>NUCLEOTIDE SEQUENCE [LARGE SCALE GENOMIC DNA]</scope>
    <source>
        <strain evidence="1">AMbin10</strain>
    </source>
</reference>